<evidence type="ECO:0000256" key="7">
    <source>
        <dbReference type="SAM" id="MobiDB-lite"/>
    </source>
</evidence>
<gene>
    <name evidence="9" type="primary">ppk2</name>
    <name evidence="9" type="ORF">C0081_09725</name>
</gene>
<dbReference type="EC" id="2.7.4.-" evidence="6"/>
<evidence type="ECO:0000256" key="6">
    <source>
        <dbReference type="RuleBase" id="RU369062"/>
    </source>
</evidence>
<keyword evidence="2 6" id="KW-0808">Transferase</keyword>
<comment type="catalytic activity">
    <reaction evidence="5">
        <text>[phosphate](n) + ATP = [phosphate](n+1) + ADP</text>
        <dbReference type="Rhea" id="RHEA:19573"/>
        <dbReference type="Rhea" id="RHEA-COMP:9859"/>
        <dbReference type="Rhea" id="RHEA-COMP:14280"/>
        <dbReference type="ChEBI" id="CHEBI:16838"/>
        <dbReference type="ChEBI" id="CHEBI:30616"/>
        <dbReference type="ChEBI" id="CHEBI:456216"/>
    </reaction>
    <physiologicalReaction direction="right-to-left" evidence="5">
        <dbReference type="Rhea" id="RHEA:19575"/>
    </physiologicalReaction>
</comment>
<evidence type="ECO:0000259" key="8">
    <source>
        <dbReference type="Pfam" id="PF03976"/>
    </source>
</evidence>
<keyword evidence="10" id="KW-1185">Reference proteome</keyword>
<dbReference type="GO" id="GO:0006754">
    <property type="term" value="P:ATP biosynthetic process"/>
    <property type="evidence" value="ECO:0007669"/>
    <property type="project" value="UniProtKB-KW"/>
</dbReference>
<dbReference type="AlphaFoldDB" id="A0A2N5XTB0"/>
<accession>A0A2N5XTB0</accession>
<dbReference type="OrthoDB" id="9775224at2"/>
<evidence type="ECO:0000256" key="4">
    <source>
        <dbReference type="ARBA" id="ARBA00023310"/>
    </source>
</evidence>
<comment type="function">
    <text evidence="6">Uses inorganic polyphosphate (polyP) as a donor to convert GDP to GTP or ADP to ATP.</text>
</comment>
<evidence type="ECO:0000256" key="3">
    <source>
        <dbReference type="ARBA" id="ARBA00022777"/>
    </source>
</evidence>
<comment type="similarity">
    <text evidence="1 6">Belongs to the polyphosphate kinase 2 (PPK2) family. Class I subfamily.</text>
</comment>
<dbReference type="InterPro" id="IPR027417">
    <property type="entry name" value="P-loop_NTPase"/>
</dbReference>
<evidence type="ECO:0000256" key="2">
    <source>
        <dbReference type="ARBA" id="ARBA00022679"/>
    </source>
</evidence>
<organism evidence="9 10">
    <name type="scientific">Cohaesibacter celericrescens</name>
    <dbReference type="NCBI Taxonomy" id="2067669"/>
    <lineage>
        <taxon>Bacteria</taxon>
        <taxon>Pseudomonadati</taxon>
        <taxon>Pseudomonadota</taxon>
        <taxon>Alphaproteobacteria</taxon>
        <taxon>Hyphomicrobiales</taxon>
        <taxon>Cohaesibacteraceae</taxon>
    </lineage>
</organism>
<evidence type="ECO:0000256" key="5">
    <source>
        <dbReference type="ARBA" id="ARBA00024500"/>
    </source>
</evidence>
<protein>
    <recommendedName>
        <fullName evidence="6">ADP/GDP-polyphosphate phosphotransferase</fullName>
        <ecNumber evidence="6">2.7.4.-</ecNumber>
    </recommendedName>
    <alternativeName>
        <fullName evidence="6">Polyphosphate kinase PPK2</fullName>
    </alternativeName>
</protein>
<feature type="compositionally biased region" description="Polar residues" evidence="7">
    <location>
        <begin position="11"/>
        <end position="22"/>
    </location>
</feature>
<dbReference type="InterPro" id="IPR022486">
    <property type="entry name" value="PPK2_PA0141"/>
</dbReference>
<dbReference type="GO" id="GO:0008976">
    <property type="term" value="F:polyphosphate kinase activity"/>
    <property type="evidence" value="ECO:0007669"/>
    <property type="project" value="UniProtKB-UniRule"/>
</dbReference>
<dbReference type="PANTHER" id="PTHR34383">
    <property type="entry name" value="POLYPHOSPHATE:AMP PHOSPHOTRANSFERASE-RELATED"/>
    <property type="match status" value="1"/>
</dbReference>
<evidence type="ECO:0000313" key="9">
    <source>
        <dbReference type="EMBL" id="PLW77734.1"/>
    </source>
</evidence>
<keyword evidence="3 6" id="KW-0418">Kinase</keyword>
<sequence length="336" mass="39041">MQSEEKENEQPAPTSDVGQTINPDEIDDIQLTPELSGEKSSSRGSALHQLAEMRHDPNAIHRVFEQGLYPYKTKMKRMAYEKQKGLLQVELLKAQNWVEETGQKIVVLFEGRDAAGKGGTIKRFMEHLNPRTARVVALNKPTDRERTQWYYQRYIEHLPSAGETVLFDRSWYNRAGVERVMGFCSPSEYLEFMRQTPEFERMICRSGVRLFKYWFSVTQEEQRRRFASRELDPLKQWKLSPVDKASLNKWDDYTEAKEAMFFYTDTADAPWTIIKSNDKKRARLNCMQHFLASLPYPNKDHHIVHGPDPLIVGHSGYVIGNDTQILGKSLHPDTKE</sequence>
<dbReference type="InterPro" id="IPR022488">
    <property type="entry name" value="PPK2-related"/>
</dbReference>
<reference evidence="9 10" key="1">
    <citation type="submission" date="2018-01" db="EMBL/GenBank/DDBJ databases">
        <title>The draft genome sequence of Cohaesibacter sp. H1304.</title>
        <authorList>
            <person name="Wang N.-N."/>
            <person name="Du Z.-J."/>
        </authorList>
    </citation>
    <scope>NUCLEOTIDE SEQUENCE [LARGE SCALE GENOMIC DNA]</scope>
    <source>
        <strain evidence="9 10">H1304</strain>
    </source>
</reference>
<evidence type="ECO:0000256" key="1">
    <source>
        <dbReference type="ARBA" id="ARBA00009924"/>
    </source>
</evidence>
<feature type="region of interest" description="Disordered" evidence="7">
    <location>
        <begin position="1"/>
        <end position="28"/>
    </location>
</feature>
<proteinExistence type="inferred from homology"/>
<evidence type="ECO:0000313" key="10">
    <source>
        <dbReference type="Proteomes" id="UP000234881"/>
    </source>
</evidence>
<dbReference type="EMBL" id="PKUQ01000016">
    <property type="protein sequence ID" value="PLW77734.1"/>
    <property type="molecule type" value="Genomic_DNA"/>
</dbReference>
<dbReference type="PANTHER" id="PTHR34383:SF1">
    <property type="entry name" value="ADP-POLYPHOSPHATE PHOSPHOTRANSFERASE"/>
    <property type="match status" value="1"/>
</dbReference>
<comment type="caution">
    <text evidence="9">The sequence shown here is derived from an EMBL/GenBank/DDBJ whole genome shotgun (WGS) entry which is preliminary data.</text>
</comment>
<dbReference type="Proteomes" id="UP000234881">
    <property type="component" value="Unassembled WGS sequence"/>
</dbReference>
<dbReference type="SUPFAM" id="SSF52540">
    <property type="entry name" value="P-loop containing nucleoside triphosphate hydrolases"/>
    <property type="match status" value="1"/>
</dbReference>
<keyword evidence="4" id="KW-0066">ATP synthesis</keyword>
<dbReference type="NCBIfam" id="TIGR03707">
    <property type="entry name" value="PPK2_P_aer"/>
    <property type="match status" value="1"/>
</dbReference>
<name>A0A2N5XTB0_9HYPH</name>
<feature type="domain" description="Polyphosphate kinase-2-related" evidence="8">
    <location>
        <begin position="75"/>
        <end position="301"/>
    </location>
</feature>
<dbReference type="Pfam" id="PF03976">
    <property type="entry name" value="PPK2"/>
    <property type="match status" value="1"/>
</dbReference>
<dbReference type="Gene3D" id="3.40.50.300">
    <property type="entry name" value="P-loop containing nucleotide triphosphate hydrolases"/>
    <property type="match status" value="1"/>
</dbReference>
<comment type="subunit">
    <text evidence="6">Homotetramer.</text>
</comment>